<accession>A0A2W6Q4B3</accession>
<dbReference type="InterPro" id="IPR012505">
    <property type="entry name" value="YbbR"/>
</dbReference>
<dbReference type="Gene3D" id="2.170.120.30">
    <property type="match status" value="2"/>
</dbReference>
<dbReference type="Gene3D" id="2.170.120.40">
    <property type="entry name" value="YbbR-like domain"/>
    <property type="match status" value="2"/>
</dbReference>
<dbReference type="Pfam" id="PF07949">
    <property type="entry name" value="YbbR"/>
    <property type="match status" value="3"/>
</dbReference>
<dbReference type="CDD" id="cd20206">
    <property type="entry name" value="YbbR"/>
    <property type="match status" value="1"/>
</dbReference>
<feature type="compositionally biased region" description="Polar residues" evidence="1">
    <location>
        <begin position="437"/>
        <end position="454"/>
    </location>
</feature>
<name>A0A2W6Q4B3_9BACL</name>
<feature type="region of interest" description="Disordered" evidence="1">
    <location>
        <begin position="431"/>
        <end position="514"/>
    </location>
</feature>
<evidence type="ECO:0000313" key="3">
    <source>
        <dbReference type="Proteomes" id="UP000249204"/>
    </source>
</evidence>
<protein>
    <recommendedName>
        <fullName evidence="4">YbbR-like domain-containing protein</fullName>
    </recommendedName>
</protein>
<evidence type="ECO:0000313" key="2">
    <source>
        <dbReference type="EMBL" id="PZT52143.1"/>
    </source>
</evidence>
<dbReference type="Proteomes" id="UP000249204">
    <property type="component" value="Unassembled WGS sequence"/>
</dbReference>
<comment type="caution">
    <text evidence="2">The sequence shown here is derived from an EMBL/GenBank/DDBJ whole genome shotgun (WGS) entry which is preliminary data.</text>
</comment>
<evidence type="ECO:0000256" key="1">
    <source>
        <dbReference type="SAM" id="MobiDB-lite"/>
    </source>
</evidence>
<evidence type="ECO:0008006" key="4">
    <source>
        <dbReference type="Google" id="ProtNLM"/>
    </source>
</evidence>
<feature type="compositionally biased region" description="Low complexity" evidence="1">
    <location>
        <begin position="485"/>
        <end position="505"/>
    </location>
</feature>
<dbReference type="PANTHER" id="PTHR37804:SF1">
    <property type="entry name" value="CDAA REGULATORY PROTEIN CDAR"/>
    <property type="match status" value="1"/>
</dbReference>
<dbReference type="EMBL" id="QKWW01000125">
    <property type="protein sequence ID" value="PZT52143.1"/>
    <property type="molecule type" value="Genomic_DNA"/>
</dbReference>
<dbReference type="PANTHER" id="PTHR37804">
    <property type="entry name" value="CDAA REGULATORY PROTEIN CDAR"/>
    <property type="match status" value="1"/>
</dbReference>
<organism evidence="2 3">
    <name type="scientific">Paenibacillus silvae</name>
    <dbReference type="NCBI Taxonomy" id="1325358"/>
    <lineage>
        <taxon>Bacteria</taxon>
        <taxon>Bacillati</taxon>
        <taxon>Bacillota</taxon>
        <taxon>Bacilli</taxon>
        <taxon>Bacillales</taxon>
        <taxon>Paenibacillaceae</taxon>
        <taxon>Paenibacillus</taxon>
    </lineage>
</organism>
<dbReference type="AlphaFoldDB" id="A0A2W6Q4B3"/>
<sequence length="514" mass="54313">MHGQPSGSGRGDVTMDKWFNNNTFAKILALAVSLLLWFMIHLDEVPTTPTISTGISSKIVERTVPVQPYGLDSNAYVLTSLSTDEVRLEIKGQRSMLTSIFTNDDYKVLVDLSQVKDGSNTLPLVPDLPSGVEVVSMEPSMVTVNVEKLGTKAFNVNIVPEGAPSAGYSLGAPVVEPSSPVKVVLPEGQLEAVAKVQGSVSVKDAKEDVVQKKVKLQAYDAEGKVIDNAIITPQTVEVRVPVNQPYTKVPLRIKYSGQLPDGLVLSKVEPNVKEVSIYGGEQALAGIQSYDQATLDLTQFTQSGTSTVNVDLTPPSGSEKIEPSSIQIQVTVSPYDEAESTTKVFPNVPIKLSGVENGLEAVLVSPKSGGLNITLTGSPSMLEGLSGDDIQLTGDLSGLGAGTHEIKLEADLPRFAKLDDAANDLSATVKISEKAQDTTTSPGQDPNEGSQTGPDPTPAEVENGQNNTDPADEEPESNTEHEDQGQQGNAAANRGNVNNNANNSNTESKSGSNP</sequence>
<reference evidence="2 3" key="1">
    <citation type="submission" date="2018-06" db="EMBL/GenBank/DDBJ databases">
        <title>Isolation of heavy metals resistant Paenibacillus silvae NC2 from Gold-Copper mine in ZiJin, China.</title>
        <authorList>
            <person name="Xu J."/>
            <person name="Mazhar H.S."/>
            <person name="Rensing C."/>
        </authorList>
    </citation>
    <scope>NUCLEOTIDE SEQUENCE [LARGE SCALE GENOMIC DNA]</scope>
    <source>
        <strain evidence="2 3">NC2</strain>
    </source>
</reference>
<proteinExistence type="predicted"/>
<gene>
    <name evidence="2" type="ORF">DN757_28900</name>
</gene>
<dbReference type="InterPro" id="IPR053154">
    <property type="entry name" value="c-di-AMP_regulator"/>
</dbReference>